<keyword evidence="6 7" id="KW-0472">Membrane</keyword>
<evidence type="ECO:0000256" key="3">
    <source>
        <dbReference type="ARBA" id="ARBA00022692"/>
    </source>
</evidence>
<dbReference type="EMBL" id="RAHH01000003">
    <property type="protein sequence ID" value="RJT46742.1"/>
    <property type="molecule type" value="Genomic_DNA"/>
</dbReference>
<accession>A0A419NDR3</accession>
<feature type="transmembrane region" description="Helical" evidence="7">
    <location>
        <begin position="70"/>
        <end position="88"/>
    </location>
</feature>
<sequence length="414" mass="44361">MLAIILGYLAGMLTIASPCILPILPFIFSHSGQSFKRSGLPMLAGMALTFTAFASLAAVSGEWTIAANQYGRTLALAFMALFALTLLFPQLAERIFRPWVAAGNRLLNTSAVGEQKGIGGALLSGVATGLLWTPCAGPILGLVLTGAAIQGANIGSSFLLLSYAAGAATSLALVLLTGNKVLLAMKKSSGNVSGLRRVLGGLMLVGVLAISLGLDRGVLARVSLLPTAPIEEQLLQKLGTPELPKIKETKAALTPIKEELPVLKDQGEMPPLTGVVQWLNSPPLTPQELRGKVVLVHFWTFGCINCQRSLPYVNAWAKKYREQGLVVIGIHSPEFAFEKDPASVKKEAAKLGIDYPIAIDNNFTVWNAYKNNYWPAHYFIDAKGHIRYMHIGEGDYAQSERVIQELLSEAGSKV</sequence>
<dbReference type="Gene3D" id="3.40.30.10">
    <property type="entry name" value="Glutaredoxin"/>
    <property type="match status" value="1"/>
</dbReference>
<feature type="transmembrane region" description="Helical" evidence="7">
    <location>
        <begin position="198"/>
        <end position="214"/>
    </location>
</feature>
<evidence type="ECO:0000313" key="9">
    <source>
        <dbReference type="EMBL" id="RJT46742.1"/>
    </source>
</evidence>
<evidence type="ECO:0000256" key="4">
    <source>
        <dbReference type="ARBA" id="ARBA00022748"/>
    </source>
</evidence>
<keyword evidence="10" id="KW-1185">Reference proteome</keyword>
<keyword evidence="4" id="KW-0201">Cytochrome c-type biogenesis</keyword>
<feature type="transmembrane region" description="Helical" evidence="7">
    <location>
        <begin position="130"/>
        <end position="152"/>
    </location>
</feature>
<dbReference type="GO" id="GO:0017004">
    <property type="term" value="P:cytochrome complex assembly"/>
    <property type="evidence" value="ECO:0007669"/>
    <property type="project" value="UniProtKB-KW"/>
</dbReference>
<evidence type="ECO:0000256" key="5">
    <source>
        <dbReference type="ARBA" id="ARBA00022989"/>
    </source>
</evidence>
<evidence type="ECO:0000256" key="6">
    <source>
        <dbReference type="ARBA" id="ARBA00023136"/>
    </source>
</evidence>
<organism evidence="9 10">
    <name type="scientific">Rahnella woolbedingensis</name>
    <dbReference type="NCBI Taxonomy" id="1510574"/>
    <lineage>
        <taxon>Bacteria</taxon>
        <taxon>Pseudomonadati</taxon>
        <taxon>Pseudomonadota</taxon>
        <taxon>Gammaproteobacteria</taxon>
        <taxon>Enterobacterales</taxon>
        <taxon>Yersiniaceae</taxon>
        <taxon>Rahnella</taxon>
    </lineage>
</organism>
<gene>
    <name evidence="9" type="ORF">D6C13_02835</name>
</gene>
<dbReference type="InterPro" id="IPR000866">
    <property type="entry name" value="AhpC/TSA"/>
</dbReference>
<dbReference type="Proteomes" id="UP000284908">
    <property type="component" value="Unassembled WGS sequence"/>
</dbReference>
<comment type="subcellular location">
    <subcellularLocation>
        <location evidence="1">Cell membrane</location>
        <topology evidence="1">Multi-pass membrane protein</topology>
    </subcellularLocation>
</comment>
<feature type="transmembrane region" description="Helical" evidence="7">
    <location>
        <begin position="158"/>
        <end position="177"/>
    </location>
</feature>
<dbReference type="InterPro" id="IPR003834">
    <property type="entry name" value="Cyt_c_assmbl_TM_dom"/>
</dbReference>
<dbReference type="InterPro" id="IPR013766">
    <property type="entry name" value="Thioredoxin_domain"/>
</dbReference>
<feature type="transmembrane region" description="Helical" evidence="7">
    <location>
        <begin position="40"/>
        <end position="58"/>
    </location>
</feature>
<dbReference type="GO" id="GO:0005886">
    <property type="term" value="C:plasma membrane"/>
    <property type="evidence" value="ECO:0007669"/>
    <property type="project" value="UniProtKB-SubCell"/>
</dbReference>
<dbReference type="GO" id="GO:0016209">
    <property type="term" value="F:antioxidant activity"/>
    <property type="evidence" value="ECO:0007669"/>
    <property type="project" value="InterPro"/>
</dbReference>
<keyword evidence="3 7" id="KW-0812">Transmembrane</keyword>
<name>A0A419NDR3_9GAMM</name>
<dbReference type="InterPro" id="IPR036249">
    <property type="entry name" value="Thioredoxin-like_sf"/>
</dbReference>
<evidence type="ECO:0000259" key="8">
    <source>
        <dbReference type="PROSITE" id="PS51352"/>
    </source>
</evidence>
<dbReference type="RefSeq" id="WP_120131331.1">
    <property type="nucleotide sequence ID" value="NZ_RAHH01000003.1"/>
</dbReference>
<evidence type="ECO:0000256" key="1">
    <source>
        <dbReference type="ARBA" id="ARBA00004651"/>
    </source>
</evidence>
<feature type="transmembrane region" description="Helical" evidence="7">
    <location>
        <begin position="6"/>
        <end position="28"/>
    </location>
</feature>
<dbReference type="PANTHER" id="PTHR42852:SF13">
    <property type="entry name" value="PROTEIN DIPZ"/>
    <property type="match status" value="1"/>
</dbReference>
<feature type="domain" description="Thioredoxin" evidence="8">
    <location>
        <begin position="254"/>
        <end position="408"/>
    </location>
</feature>
<dbReference type="OrthoDB" id="9811352at2"/>
<protein>
    <submittedName>
        <fullName evidence="9">Cytochrome c biogenesis protein DipZ</fullName>
    </submittedName>
</protein>
<dbReference type="PROSITE" id="PS51352">
    <property type="entry name" value="THIOREDOXIN_2"/>
    <property type="match status" value="1"/>
</dbReference>
<dbReference type="Pfam" id="PF02683">
    <property type="entry name" value="DsbD_TM"/>
    <property type="match status" value="1"/>
</dbReference>
<dbReference type="SUPFAM" id="SSF52833">
    <property type="entry name" value="Thioredoxin-like"/>
    <property type="match status" value="1"/>
</dbReference>
<dbReference type="CDD" id="cd03012">
    <property type="entry name" value="TlpA_like_DipZ_like"/>
    <property type="match status" value="1"/>
</dbReference>
<dbReference type="Pfam" id="PF00578">
    <property type="entry name" value="AhpC-TSA"/>
    <property type="match status" value="1"/>
</dbReference>
<dbReference type="AlphaFoldDB" id="A0A419NDR3"/>
<keyword evidence="2" id="KW-1003">Cell membrane</keyword>
<proteinExistence type="predicted"/>
<comment type="caution">
    <text evidence="9">The sequence shown here is derived from an EMBL/GenBank/DDBJ whole genome shotgun (WGS) entry which is preliminary data.</text>
</comment>
<dbReference type="PANTHER" id="PTHR42852">
    <property type="entry name" value="THIOL:DISULFIDE INTERCHANGE PROTEIN DSBE"/>
    <property type="match status" value="1"/>
</dbReference>
<evidence type="ECO:0000256" key="2">
    <source>
        <dbReference type="ARBA" id="ARBA00022475"/>
    </source>
</evidence>
<dbReference type="GO" id="GO:0016491">
    <property type="term" value="F:oxidoreductase activity"/>
    <property type="evidence" value="ECO:0007669"/>
    <property type="project" value="InterPro"/>
</dbReference>
<keyword evidence="5 7" id="KW-1133">Transmembrane helix</keyword>
<evidence type="ECO:0000256" key="7">
    <source>
        <dbReference type="SAM" id="Phobius"/>
    </source>
</evidence>
<dbReference type="InterPro" id="IPR050553">
    <property type="entry name" value="Thioredoxin_ResA/DsbE_sf"/>
</dbReference>
<evidence type="ECO:0000313" key="10">
    <source>
        <dbReference type="Proteomes" id="UP000284908"/>
    </source>
</evidence>
<reference evidence="9 10" key="1">
    <citation type="submission" date="2018-09" db="EMBL/GenBank/DDBJ databases">
        <authorList>
            <person name="Le Fleche-Mateos A."/>
        </authorList>
    </citation>
    <scope>NUCLEOTIDE SEQUENCE [LARGE SCALE GENOMIC DNA]</scope>
    <source>
        <strain evidence="9 10">DSM 27399</strain>
    </source>
</reference>